<dbReference type="AlphaFoldDB" id="A0A2N5X7N2"/>
<dbReference type="CDD" id="cd01285">
    <property type="entry name" value="nucleoside_deaminase"/>
    <property type="match status" value="1"/>
</dbReference>
<dbReference type="OrthoDB" id="9802676at2"/>
<comment type="catalytic activity">
    <reaction evidence="7 8">
        <text>adenosine(34) in tRNA + H2O + H(+) = inosine(34) in tRNA + NH4(+)</text>
        <dbReference type="Rhea" id="RHEA:43168"/>
        <dbReference type="Rhea" id="RHEA-COMP:10373"/>
        <dbReference type="Rhea" id="RHEA-COMP:10374"/>
        <dbReference type="ChEBI" id="CHEBI:15377"/>
        <dbReference type="ChEBI" id="CHEBI:15378"/>
        <dbReference type="ChEBI" id="CHEBI:28938"/>
        <dbReference type="ChEBI" id="CHEBI:74411"/>
        <dbReference type="ChEBI" id="CHEBI:82852"/>
        <dbReference type="EC" id="3.5.4.33"/>
    </reaction>
</comment>
<dbReference type="GO" id="GO:0008270">
    <property type="term" value="F:zinc ion binding"/>
    <property type="evidence" value="ECO:0007669"/>
    <property type="project" value="UniProtKB-UniRule"/>
</dbReference>
<evidence type="ECO:0000313" key="11">
    <source>
        <dbReference type="Proteomes" id="UP000235005"/>
    </source>
</evidence>
<evidence type="ECO:0000256" key="7">
    <source>
        <dbReference type="ARBA" id="ARBA00048045"/>
    </source>
</evidence>
<comment type="similarity">
    <text evidence="1">Belongs to the cytidine and deoxycytidylate deaminase family. ADAT2 subfamily.</text>
</comment>
<protein>
    <recommendedName>
        <fullName evidence="8">tRNA-specific adenosine deaminase</fullName>
        <ecNumber evidence="8">3.5.4.33</ecNumber>
    </recommendedName>
</protein>
<proteinExistence type="inferred from homology"/>
<dbReference type="InterPro" id="IPR002125">
    <property type="entry name" value="CMP_dCMP_dom"/>
</dbReference>
<keyword evidence="4 8" id="KW-0479">Metal-binding</keyword>
<evidence type="ECO:0000256" key="1">
    <source>
        <dbReference type="ARBA" id="ARBA00010669"/>
    </source>
</evidence>
<evidence type="ECO:0000256" key="5">
    <source>
        <dbReference type="ARBA" id="ARBA00022801"/>
    </source>
</evidence>
<dbReference type="InterPro" id="IPR016192">
    <property type="entry name" value="APOBEC/CMP_deaminase_Zn-bd"/>
</dbReference>
<dbReference type="Proteomes" id="UP000235005">
    <property type="component" value="Unassembled WGS sequence"/>
</dbReference>
<dbReference type="Pfam" id="PF00383">
    <property type="entry name" value="dCMP_cyt_deam_1"/>
    <property type="match status" value="1"/>
</dbReference>
<keyword evidence="3 8" id="KW-0819">tRNA processing</keyword>
<sequence>MYHQHACIQPASLRAVIVCLQLQPTVGSCIVTSAAEHVQWMRRALALADRAENEGEVPIGAVVVRDGKLLGEGWNSVISLSDPTAHAEIVAMRDAARLVGNYRLPGATVYVTLEPCTMCAGAMIHARIDRLVFAAREPRAGVVCSTCSLLDEPRYNHQVSWEGGVLAEESSERLQAFFRQRRK</sequence>
<dbReference type="NCBIfam" id="NF008113">
    <property type="entry name" value="PRK10860.1"/>
    <property type="match status" value="1"/>
</dbReference>
<evidence type="ECO:0000256" key="6">
    <source>
        <dbReference type="ARBA" id="ARBA00022833"/>
    </source>
</evidence>
<evidence type="ECO:0000256" key="4">
    <source>
        <dbReference type="ARBA" id="ARBA00022723"/>
    </source>
</evidence>
<dbReference type="PANTHER" id="PTHR11079:SF202">
    <property type="entry name" value="TRNA-SPECIFIC ADENOSINE DEAMINASE"/>
    <property type="match status" value="1"/>
</dbReference>
<gene>
    <name evidence="8" type="primary">tadA</name>
    <name evidence="10" type="ORF">C0039_03220</name>
</gene>
<comment type="cofactor">
    <cofactor evidence="8">
        <name>Zn(2+)</name>
        <dbReference type="ChEBI" id="CHEBI:29105"/>
    </cofactor>
    <text evidence="8">Binds 1 zinc ion per subunit.</text>
</comment>
<dbReference type="InterPro" id="IPR016193">
    <property type="entry name" value="Cytidine_deaminase-like"/>
</dbReference>
<feature type="domain" description="CMP/dCMP-type deaminase" evidence="9">
    <location>
        <begin position="35"/>
        <end position="144"/>
    </location>
</feature>
<dbReference type="FunFam" id="3.40.140.10:FF:000005">
    <property type="entry name" value="tRNA-specific adenosine deaminase"/>
    <property type="match status" value="1"/>
</dbReference>
<feature type="binding site" evidence="8">
    <location>
        <position position="116"/>
    </location>
    <ligand>
        <name>Zn(2+)</name>
        <dbReference type="ChEBI" id="CHEBI:29105"/>
        <note>catalytic</note>
    </ligand>
</feature>
<feature type="binding site" evidence="8">
    <location>
        <position position="119"/>
    </location>
    <ligand>
        <name>Zn(2+)</name>
        <dbReference type="ChEBI" id="CHEBI:29105"/>
        <note>catalytic</note>
    </ligand>
</feature>
<evidence type="ECO:0000256" key="2">
    <source>
        <dbReference type="ARBA" id="ARBA00011738"/>
    </source>
</evidence>
<dbReference type="InterPro" id="IPR028883">
    <property type="entry name" value="tRNA_aden_deaminase"/>
</dbReference>
<name>A0A2N5X7N2_9GAMM</name>
<comment type="caution">
    <text evidence="10">The sequence shown here is derived from an EMBL/GenBank/DDBJ whole genome shotgun (WGS) entry which is preliminary data.</text>
</comment>
<organism evidence="10 11">
    <name type="scientific">Pseudohalioglobus lutimaris</name>
    <dbReference type="NCBI Taxonomy" id="1737061"/>
    <lineage>
        <taxon>Bacteria</taxon>
        <taxon>Pseudomonadati</taxon>
        <taxon>Pseudomonadota</taxon>
        <taxon>Gammaproteobacteria</taxon>
        <taxon>Cellvibrionales</taxon>
        <taxon>Halieaceae</taxon>
        <taxon>Pseudohalioglobus</taxon>
    </lineage>
</organism>
<dbReference type="Gene3D" id="3.40.140.10">
    <property type="entry name" value="Cytidine Deaminase, domain 2"/>
    <property type="match status" value="1"/>
</dbReference>
<evidence type="ECO:0000313" key="10">
    <source>
        <dbReference type="EMBL" id="PLW70497.1"/>
    </source>
</evidence>
<keyword evidence="11" id="KW-1185">Reference proteome</keyword>
<accession>A0A2N5X7N2</accession>
<dbReference type="HAMAP" id="MF_00972">
    <property type="entry name" value="tRNA_aden_deaminase"/>
    <property type="match status" value="1"/>
</dbReference>
<evidence type="ECO:0000256" key="8">
    <source>
        <dbReference type="HAMAP-Rule" id="MF_00972"/>
    </source>
</evidence>
<evidence type="ECO:0000259" key="9">
    <source>
        <dbReference type="PROSITE" id="PS51747"/>
    </source>
</evidence>
<dbReference type="SUPFAM" id="SSF53927">
    <property type="entry name" value="Cytidine deaminase-like"/>
    <property type="match status" value="1"/>
</dbReference>
<dbReference type="PANTHER" id="PTHR11079">
    <property type="entry name" value="CYTOSINE DEAMINASE FAMILY MEMBER"/>
    <property type="match status" value="1"/>
</dbReference>
<keyword evidence="5 8" id="KW-0378">Hydrolase</keyword>
<reference evidence="10 11" key="1">
    <citation type="submission" date="2018-01" db="EMBL/GenBank/DDBJ databases">
        <title>The draft genome sequence of Halioglobus lutimaris HF004.</title>
        <authorList>
            <person name="Du Z.-J."/>
            <person name="Shi M.-J."/>
        </authorList>
    </citation>
    <scope>NUCLEOTIDE SEQUENCE [LARGE SCALE GENOMIC DNA]</scope>
    <source>
        <strain evidence="10 11">HF004</strain>
    </source>
</reference>
<dbReference type="EMBL" id="PKUS01000002">
    <property type="protein sequence ID" value="PLW70497.1"/>
    <property type="molecule type" value="Genomic_DNA"/>
</dbReference>
<dbReference type="PROSITE" id="PS00903">
    <property type="entry name" value="CYT_DCMP_DEAMINASES_1"/>
    <property type="match status" value="1"/>
</dbReference>
<dbReference type="EC" id="3.5.4.33" evidence="8"/>
<keyword evidence="6 8" id="KW-0862">Zinc</keyword>
<comment type="function">
    <text evidence="8">Catalyzes the deamination of adenosine to inosine at the wobble position 34 of tRNA(Arg2).</text>
</comment>
<dbReference type="GO" id="GO:0002100">
    <property type="term" value="P:tRNA wobble adenosine to inosine editing"/>
    <property type="evidence" value="ECO:0007669"/>
    <property type="project" value="UniProtKB-UniRule"/>
</dbReference>
<comment type="subunit">
    <text evidence="2 8">Homodimer.</text>
</comment>
<dbReference type="PROSITE" id="PS51747">
    <property type="entry name" value="CYT_DCMP_DEAMINASES_2"/>
    <property type="match status" value="1"/>
</dbReference>
<feature type="active site" description="Proton donor" evidence="8">
    <location>
        <position position="88"/>
    </location>
</feature>
<dbReference type="GO" id="GO:0052717">
    <property type="term" value="F:tRNA-specific adenosine-34 deaminase activity"/>
    <property type="evidence" value="ECO:0007669"/>
    <property type="project" value="UniProtKB-UniRule"/>
</dbReference>
<feature type="binding site" evidence="8">
    <location>
        <position position="86"/>
    </location>
    <ligand>
        <name>Zn(2+)</name>
        <dbReference type="ChEBI" id="CHEBI:29105"/>
        <note>catalytic</note>
    </ligand>
</feature>
<evidence type="ECO:0000256" key="3">
    <source>
        <dbReference type="ARBA" id="ARBA00022694"/>
    </source>
</evidence>